<organism evidence="3 4">
    <name type="scientific">Actinomadura alba</name>
    <dbReference type="NCBI Taxonomy" id="406431"/>
    <lineage>
        <taxon>Bacteria</taxon>
        <taxon>Bacillati</taxon>
        <taxon>Actinomycetota</taxon>
        <taxon>Actinomycetes</taxon>
        <taxon>Streptosporangiales</taxon>
        <taxon>Thermomonosporaceae</taxon>
        <taxon>Actinomadura</taxon>
    </lineage>
</organism>
<accession>A0ABR7M366</accession>
<dbReference type="Proteomes" id="UP000805614">
    <property type="component" value="Unassembled WGS sequence"/>
</dbReference>
<reference evidence="3 4" key="1">
    <citation type="submission" date="2020-06" db="EMBL/GenBank/DDBJ databases">
        <title>Actinomadura xiongansis sp. nov., isolated from soil of Baiyangdian.</title>
        <authorList>
            <person name="Zhang X."/>
        </authorList>
    </citation>
    <scope>NUCLEOTIDE SEQUENCE [LARGE SCALE GENOMIC DNA]</scope>
    <source>
        <strain evidence="3 4">HBUM206468</strain>
    </source>
</reference>
<dbReference type="RefSeq" id="WP_187248185.1">
    <property type="nucleotide sequence ID" value="NZ_BAAAOK010000022.1"/>
</dbReference>
<keyword evidence="2" id="KW-0378">Hydrolase</keyword>
<evidence type="ECO:0000256" key="1">
    <source>
        <dbReference type="ARBA" id="ARBA00022722"/>
    </source>
</evidence>
<comment type="caution">
    <text evidence="3">The sequence shown here is derived from an EMBL/GenBank/DDBJ whole genome shotgun (WGS) entry which is preliminary data.</text>
</comment>
<keyword evidence="4" id="KW-1185">Reference proteome</keyword>
<evidence type="ECO:0000313" key="4">
    <source>
        <dbReference type="Proteomes" id="UP000805614"/>
    </source>
</evidence>
<dbReference type="InterPro" id="IPR000026">
    <property type="entry name" value="N1-like"/>
</dbReference>
<evidence type="ECO:0000256" key="2">
    <source>
        <dbReference type="ARBA" id="ARBA00022801"/>
    </source>
</evidence>
<gene>
    <name evidence="3" type="ORF">HKK74_37500</name>
</gene>
<dbReference type="InterPro" id="IPR016191">
    <property type="entry name" value="Ribonuclease/ribotoxin"/>
</dbReference>
<dbReference type="EMBL" id="JABVEC010000058">
    <property type="protein sequence ID" value="MBC6471147.1"/>
    <property type="molecule type" value="Genomic_DNA"/>
</dbReference>
<proteinExistence type="predicted"/>
<dbReference type="Gene3D" id="3.10.450.30">
    <property type="entry name" value="Microbial ribonucleases"/>
    <property type="match status" value="1"/>
</dbReference>
<name>A0ABR7M366_9ACTN</name>
<evidence type="ECO:0000313" key="3">
    <source>
        <dbReference type="EMBL" id="MBC6471147.1"/>
    </source>
</evidence>
<keyword evidence="1" id="KW-0540">Nuclease</keyword>
<dbReference type="Pfam" id="PF00545">
    <property type="entry name" value="Ribonuclease"/>
    <property type="match status" value="1"/>
</dbReference>
<dbReference type="SUPFAM" id="SSF53933">
    <property type="entry name" value="Microbial ribonucleases"/>
    <property type="match status" value="1"/>
</dbReference>
<protein>
    <submittedName>
        <fullName evidence="3">Ribonuclease N</fullName>
    </submittedName>
</protein>
<sequence length="141" mass="15462">MHTPQSPQLSWPARLAVILAATLSLTGSLTGLIAVTPAGAAVYNSCTISRCADARSADATWAGKGYPTTSGWYTWPGGQYNYTGGRFYNREGQLPAGATYYEYDVYPRARGAARDAYRIVVNRSTGVTWFSPNHYTDFYRL</sequence>